<gene>
    <name evidence="3" type="primary">Eddm13</name>
</gene>
<dbReference type="CTD" id="100506374"/>
<keyword evidence="2" id="KW-1185">Reference proteome</keyword>
<evidence type="ECO:0000313" key="3">
    <source>
        <dbReference type="RefSeq" id="XP_029335108.1"/>
    </source>
</evidence>
<name>A0A6P7R1R3_MUSCR</name>
<accession>A0A6P7R1R3</accession>
<dbReference type="GeneID" id="115031502"/>
<protein>
    <submittedName>
        <fullName evidence="3">Epididymal protein 13</fullName>
    </submittedName>
</protein>
<reference evidence="3" key="1">
    <citation type="submission" date="2025-08" db="UniProtKB">
        <authorList>
            <consortium name="RefSeq"/>
        </authorList>
    </citation>
    <scope>IDENTIFICATION</scope>
</reference>
<dbReference type="Proteomes" id="UP000515126">
    <property type="component" value="Chromosome 7"/>
</dbReference>
<feature type="signal peptide" evidence="1">
    <location>
        <begin position="1"/>
        <end position="23"/>
    </location>
</feature>
<organism evidence="2 3">
    <name type="scientific">Mus caroli</name>
    <name type="common">Ryukyu mouse</name>
    <name type="synonym">Ricefield mouse</name>
    <dbReference type="NCBI Taxonomy" id="10089"/>
    <lineage>
        <taxon>Eukaryota</taxon>
        <taxon>Metazoa</taxon>
        <taxon>Chordata</taxon>
        <taxon>Craniata</taxon>
        <taxon>Vertebrata</taxon>
        <taxon>Euteleostomi</taxon>
        <taxon>Mammalia</taxon>
        <taxon>Eutheria</taxon>
        <taxon>Euarchontoglires</taxon>
        <taxon>Glires</taxon>
        <taxon>Rodentia</taxon>
        <taxon>Myomorpha</taxon>
        <taxon>Muroidea</taxon>
        <taxon>Muridae</taxon>
        <taxon>Murinae</taxon>
        <taxon>Mus</taxon>
        <taxon>Mus</taxon>
    </lineage>
</organism>
<proteinExistence type="predicted"/>
<evidence type="ECO:0000313" key="2">
    <source>
        <dbReference type="Proteomes" id="UP000515126"/>
    </source>
</evidence>
<dbReference type="RefSeq" id="XP_029335108.1">
    <property type="nucleotide sequence ID" value="XM_029479248.1"/>
</dbReference>
<dbReference type="AlphaFoldDB" id="A0A6P7R1R3"/>
<sequence>MCRLEPFLKRSLVVLLFLGLAEACVPREVAMEEKRLMGRLSPDGFRQNIISSSKTPPLVTTPDKSEEESKSLKRWVGLLSLQVLNEETSNCKEEVKPPPATTTVRGLVRSSGWNFLRCAYMVITFFFVSYNKGDWCYCRYCNPDLDLRDDPCCSFQ</sequence>
<keyword evidence="1" id="KW-0732">Signal</keyword>
<dbReference type="KEGG" id="mcal:115031502"/>
<evidence type="ECO:0000256" key="1">
    <source>
        <dbReference type="SAM" id="SignalP"/>
    </source>
</evidence>
<feature type="chain" id="PRO_5028220645" evidence="1">
    <location>
        <begin position="24"/>
        <end position="156"/>
    </location>
</feature>